<evidence type="ECO:0000256" key="2">
    <source>
        <dbReference type="ARBA" id="ARBA00022679"/>
    </source>
</evidence>
<dbReference type="PROSITE" id="PS51191">
    <property type="entry name" value="FEMABX"/>
    <property type="match status" value="1"/>
</dbReference>
<dbReference type="InterPro" id="IPR050644">
    <property type="entry name" value="PG_Glycine_Bridge_Synth"/>
</dbReference>
<keyword evidence="6" id="KW-0961">Cell wall biogenesis/degradation</keyword>
<dbReference type="Gene3D" id="3.40.630.30">
    <property type="match status" value="2"/>
</dbReference>
<evidence type="ECO:0000313" key="7">
    <source>
        <dbReference type="EMBL" id="HJC70810.1"/>
    </source>
</evidence>
<dbReference type="GO" id="GO:0008360">
    <property type="term" value="P:regulation of cell shape"/>
    <property type="evidence" value="ECO:0007669"/>
    <property type="project" value="UniProtKB-KW"/>
</dbReference>
<dbReference type="GO" id="GO:0016755">
    <property type="term" value="F:aminoacyltransferase activity"/>
    <property type="evidence" value="ECO:0007669"/>
    <property type="project" value="InterPro"/>
</dbReference>
<sequence>MRAAAPTRGARTTVRSIDEKTYWDYLGASPHAGYQQSPQWGRARSREWHPELVGWYRQDGTLTGVALIRTRDLPLLHRSFAIVPQGPVLDWEHGDLPELLEALRAYARTRHIFTLVVVPPLSLRGWGPATVKAALAEPGTTLWSQVAPDREDPIGRRASEALAQAGWHHLPQGGVLDSTQPLFNVWIPLRGRTEEQVLAGMTRAWRKNIRKAERDGVVVVKGTREDLPAVQRLYTETAERQGFETHPLEYFEAMWDALAGEQPGRFHLHLALHDGDLLAANGTAQAGGHAQGIFAANGSLKRRIKASNAVYAEIIRQARADGADDLDIGGVAESLEADGPEAGLLLFKADMGGEVREYVGGWELVLSPLLHAVFTRLLSLYSRARHLTDRVPRTIRGRKWW</sequence>
<dbReference type="InterPro" id="IPR003447">
    <property type="entry name" value="FEMABX"/>
</dbReference>
<protein>
    <submittedName>
        <fullName evidence="7">Aminoacyltransferase</fullName>
    </submittedName>
</protein>
<dbReference type="GO" id="GO:0071555">
    <property type="term" value="P:cell wall organization"/>
    <property type="evidence" value="ECO:0007669"/>
    <property type="project" value="UniProtKB-KW"/>
</dbReference>
<evidence type="ECO:0000256" key="1">
    <source>
        <dbReference type="ARBA" id="ARBA00009943"/>
    </source>
</evidence>
<proteinExistence type="inferred from homology"/>
<dbReference type="AlphaFoldDB" id="A0A9D2THT3"/>
<comment type="caution">
    <text evidence="7">The sequence shown here is derived from an EMBL/GenBank/DDBJ whole genome shotgun (WGS) entry which is preliminary data.</text>
</comment>
<dbReference type="PANTHER" id="PTHR36174">
    <property type="entry name" value="LIPID II:GLYCINE GLYCYLTRANSFERASE"/>
    <property type="match status" value="1"/>
</dbReference>
<dbReference type="Proteomes" id="UP000823854">
    <property type="component" value="Unassembled WGS sequence"/>
</dbReference>
<comment type="similarity">
    <text evidence="1">Belongs to the FemABX family.</text>
</comment>
<dbReference type="InterPro" id="IPR016181">
    <property type="entry name" value="Acyl_CoA_acyltransferase"/>
</dbReference>
<name>A0A9D2THT3_9MICO</name>
<gene>
    <name evidence="7" type="ORF">H9932_14200</name>
</gene>
<dbReference type="EMBL" id="DWWC01000302">
    <property type="protein sequence ID" value="HJC70810.1"/>
    <property type="molecule type" value="Genomic_DNA"/>
</dbReference>
<keyword evidence="2" id="KW-0808">Transferase</keyword>
<keyword evidence="3" id="KW-0133">Cell shape</keyword>
<dbReference type="SUPFAM" id="SSF55729">
    <property type="entry name" value="Acyl-CoA N-acyltransferases (Nat)"/>
    <property type="match status" value="2"/>
</dbReference>
<evidence type="ECO:0000256" key="6">
    <source>
        <dbReference type="ARBA" id="ARBA00023316"/>
    </source>
</evidence>
<evidence type="ECO:0000256" key="5">
    <source>
        <dbReference type="ARBA" id="ARBA00023315"/>
    </source>
</evidence>
<evidence type="ECO:0000256" key="3">
    <source>
        <dbReference type="ARBA" id="ARBA00022960"/>
    </source>
</evidence>
<dbReference type="Pfam" id="PF02388">
    <property type="entry name" value="FemAB"/>
    <property type="match status" value="2"/>
</dbReference>
<evidence type="ECO:0000313" key="8">
    <source>
        <dbReference type="Proteomes" id="UP000823854"/>
    </source>
</evidence>
<keyword evidence="5" id="KW-0012">Acyltransferase</keyword>
<keyword evidence="4" id="KW-0573">Peptidoglycan synthesis</keyword>
<dbReference type="GO" id="GO:0009252">
    <property type="term" value="P:peptidoglycan biosynthetic process"/>
    <property type="evidence" value="ECO:0007669"/>
    <property type="project" value="UniProtKB-KW"/>
</dbReference>
<reference evidence="7" key="1">
    <citation type="journal article" date="2021" name="PeerJ">
        <title>Extensive microbial diversity within the chicken gut microbiome revealed by metagenomics and culture.</title>
        <authorList>
            <person name="Gilroy R."/>
            <person name="Ravi A."/>
            <person name="Getino M."/>
            <person name="Pursley I."/>
            <person name="Horton D.L."/>
            <person name="Alikhan N.F."/>
            <person name="Baker D."/>
            <person name="Gharbi K."/>
            <person name="Hall N."/>
            <person name="Watson M."/>
            <person name="Adriaenssens E.M."/>
            <person name="Foster-Nyarko E."/>
            <person name="Jarju S."/>
            <person name="Secka A."/>
            <person name="Antonio M."/>
            <person name="Oren A."/>
            <person name="Chaudhuri R.R."/>
            <person name="La Ragione R."/>
            <person name="Hildebrand F."/>
            <person name="Pallen M.J."/>
        </authorList>
    </citation>
    <scope>NUCLEOTIDE SEQUENCE</scope>
    <source>
        <strain evidence="7">CHK130-7132</strain>
    </source>
</reference>
<organism evidence="7 8">
    <name type="scientific">Candidatus Brachybacterium intestinipullorum</name>
    <dbReference type="NCBI Taxonomy" id="2838512"/>
    <lineage>
        <taxon>Bacteria</taxon>
        <taxon>Bacillati</taxon>
        <taxon>Actinomycetota</taxon>
        <taxon>Actinomycetes</taxon>
        <taxon>Micrococcales</taxon>
        <taxon>Dermabacteraceae</taxon>
        <taxon>Brachybacterium</taxon>
    </lineage>
</organism>
<evidence type="ECO:0000256" key="4">
    <source>
        <dbReference type="ARBA" id="ARBA00022984"/>
    </source>
</evidence>
<dbReference type="PANTHER" id="PTHR36174:SF1">
    <property type="entry name" value="LIPID II:GLYCINE GLYCYLTRANSFERASE"/>
    <property type="match status" value="1"/>
</dbReference>
<reference evidence="7" key="2">
    <citation type="submission" date="2021-04" db="EMBL/GenBank/DDBJ databases">
        <authorList>
            <person name="Gilroy R."/>
        </authorList>
    </citation>
    <scope>NUCLEOTIDE SEQUENCE</scope>
    <source>
        <strain evidence="7">CHK130-7132</strain>
    </source>
</reference>
<accession>A0A9D2THT3</accession>